<evidence type="ECO:0000313" key="2">
    <source>
        <dbReference type="Proteomes" id="UP001328107"/>
    </source>
</evidence>
<keyword evidence="2" id="KW-1185">Reference proteome</keyword>
<dbReference type="EMBL" id="BTRK01000004">
    <property type="protein sequence ID" value="GMR49579.1"/>
    <property type="molecule type" value="Genomic_DNA"/>
</dbReference>
<gene>
    <name evidence="1" type="ORF">PMAYCL1PPCAC_19774</name>
</gene>
<dbReference type="AlphaFoldDB" id="A0AAN5CS49"/>
<comment type="caution">
    <text evidence="1">The sequence shown here is derived from an EMBL/GenBank/DDBJ whole genome shotgun (WGS) entry which is preliminary data.</text>
</comment>
<sequence>ISPLWNKLALDHIESKTRKRLPLNAIGFSIYENNDFTIITRLSETAVNHFGLKSWQNISDIDNDVTYEIESPFQSMGGEGLRVRLKRLFNSCSSIRQLCISNAGKEQIQFIIDCFGALRISTVKIMDVDEDLADFATDSIVNLNVHSMRFNGTVMIR</sequence>
<feature type="non-terminal residue" evidence="1">
    <location>
        <position position="1"/>
    </location>
</feature>
<dbReference type="Proteomes" id="UP001328107">
    <property type="component" value="Unassembled WGS sequence"/>
</dbReference>
<accession>A0AAN5CS49</accession>
<protein>
    <submittedName>
        <fullName evidence="1">Uncharacterized protein</fullName>
    </submittedName>
</protein>
<proteinExistence type="predicted"/>
<name>A0AAN5CS49_9BILA</name>
<feature type="non-terminal residue" evidence="1">
    <location>
        <position position="157"/>
    </location>
</feature>
<reference evidence="2" key="1">
    <citation type="submission" date="2022-10" db="EMBL/GenBank/DDBJ databases">
        <title>Genome assembly of Pristionchus species.</title>
        <authorList>
            <person name="Yoshida K."/>
            <person name="Sommer R.J."/>
        </authorList>
    </citation>
    <scope>NUCLEOTIDE SEQUENCE [LARGE SCALE GENOMIC DNA]</scope>
    <source>
        <strain evidence="2">RS5460</strain>
    </source>
</reference>
<organism evidence="1 2">
    <name type="scientific">Pristionchus mayeri</name>
    <dbReference type="NCBI Taxonomy" id="1317129"/>
    <lineage>
        <taxon>Eukaryota</taxon>
        <taxon>Metazoa</taxon>
        <taxon>Ecdysozoa</taxon>
        <taxon>Nematoda</taxon>
        <taxon>Chromadorea</taxon>
        <taxon>Rhabditida</taxon>
        <taxon>Rhabditina</taxon>
        <taxon>Diplogasteromorpha</taxon>
        <taxon>Diplogasteroidea</taxon>
        <taxon>Neodiplogasteridae</taxon>
        <taxon>Pristionchus</taxon>
    </lineage>
</organism>
<evidence type="ECO:0000313" key="1">
    <source>
        <dbReference type="EMBL" id="GMR49579.1"/>
    </source>
</evidence>